<protein>
    <recommendedName>
        <fullName evidence="3">Rx N-terminal domain-containing protein</fullName>
    </recommendedName>
</protein>
<dbReference type="OMA" id="DWCDRIS"/>
<dbReference type="Proteomes" id="UP000316621">
    <property type="component" value="Chromosome 3"/>
</dbReference>
<name>A0A4Y7J3Y7_PAPSO</name>
<dbReference type="PANTHER" id="PTHR36766:SF30">
    <property type="entry name" value="TIR-NBS TYPE DISEASE RESISTANCE PROTEIN-RELATED"/>
    <property type="match status" value="1"/>
</dbReference>
<evidence type="ECO:0000313" key="1">
    <source>
        <dbReference type="EMBL" id="RZC54468.1"/>
    </source>
</evidence>
<dbReference type="Gene3D" id="3.80.10.10">
    <property type="entry name" value="Ribonuclease Inhibitor"/>
    <property type="match status" value="1"/>
</dbReference>
<dbReference type="Gramene" id="RZC54468">
    <property type="protein sequence ID" value="RZC54468"/>
    <property type="gene ID" value="C5167_013321"/>
</dbReference>
<evidence type="ECO:0000313" key="2">
    <source>
        <dbReference type="Proteomes" id="UP000316621"/>
    </source>
</evidence>
<proteinExistence type="predicted"/>
<dbReference type="AlphaFoldDB" id="A0A4Y7J3Y7"/>
<dbReference type="PANTHER" id="PTHR36766">
    <property type="entry name" value="PLANT BROAD-SPECTRUM MILDEW RESISTANCE PROTEIN RPW8"/>
    <property type="match status" value="1"/>
</dbReference>
<dbReference type="InterPro" id="IPR032675">
    <property type="entry name" value="LRR_dom_sf"/>
</dbReference>
<reference evidence="1 2" key="1">
    <citation type="journal article" date="2018" name="Science">
        <title>The opium poppy genome and morphinan production.</title>
        <authorList>
            <person name="Guo L."/>
            <person name="Winzer T."/>
            <person name="Yang X."/>
            <person name="Li Y."/>
            <person name="Ning Z."/>
            <person name="He Z."/>
            <person name="Teodor R."/>
            <person name="Lu Y."/>
            <person name="Bowser T.A."/>
            <person name="Graham I.A."/>
            <person name="Ye K."/>
        </authorList>
    </citation>
    <scope>NUCLEOTIDE SEQUENCE [LARGE SCALE GENOMIC DNA]</scope>
    <source>
        <strain evidence="2">cv. HN1</strain>
        <tissue evidence="1">Leaves</tissue>
    </source>
</reference>
<accession>A0A4Y7J3Y7</accession>
<sequence>MQYIKSLETLKISSLHQLEALPEWLGNLVSPRKLRIEFCRTLKHLPSQEQMLRLTRLRKLTIDRCDELAKRCEKGGEEAFKISPKA</sequence>
<gene>
    <name evidence="1" type="ORF">C5167_013321</name>
</gene>
<evidence type="ECO:0008006" key="3">
    <source>
        <dbReference type="Google" id="ProtNLM"/>
    </source>
</evidence>
<organism evidence="1 2">
    <name type="scientific">Papaver somniferum</name>
    <name type="common">Opium poppy</name>
    <dbReference type="NCBI Taxonomy" id="3469"/>
    <lineage>
        <taxon>Eukaryota</taxon>
        <taxon>Viridiplantae</taxon>
        <taxon>Streptophyta</taxon>
        <taxon>Embryophyta</taxon>
        <taxon>Tracheophyta</taxon>
        <taxon>Spermatophyta</taxon>
        <taxon>Magnoliopsida</taxon>
        <taxon>Ranunculales</taxon>
        <taxon>Papaveraceae</taxon>
        <taxon>Papaveroideae</taxon>
        <taxon>Papaver</taxon>
    </lineage>
</organism>
<dbReference type="SUPFAM" id="SSF52047">
    <property type="entry name" value="RNI-like"/>
    <property type="match status" value="1"/>
</dbReference>
<dbReference type="EMBL" id="CM010717">
    <property type="protein sequence ID" value="RZC54468.1"/>
    <property type="molecule type" value="Genomic_DNA"/>
</dbReference>
<keyword evidence="2" id="KW-1185">Reference proteome</keyword>